<protein>
    <submittedName>
        <fullName evidence="1">Uncharacterized protein</fullName>
    </submittedName>
</protein>
<comment type="caution">
    <text evidence="1">The sequence shown here is derived from an EMBL/GenBank/DDBJ whole genome shotgun (WGS) entry which is preliminary data.</text>
</comment>
<organism evidence="1 2">
    <name type="scientific">Araneus ventricosus</name>
    <name type="common">Orbweaver spider</name>
    <name type="synonym">Epeira ventricosa</name>
    <dbReference type="NCBI Taxonomy" id="182803"/>
    <lineage>
        <taxon>Eukaryota</taxon>
        <taxon>Metazoa</taxon>
        <taxon>Ecdysozoa</taxon>
        <taxon>Arthropoda</taxon>
        <taxon>Chelicerata</taxon>
        <taxon>Arachnida</taxon>
        <taxon>Araneae</taxon>
        <taxon>Araneomorphae</taxon>
        <taxon>Entelegynae</taxon>
        <taxon>Araneoidea</taxon>
        <taxon>Araneidae</taxon>
        <taxon>Araneus</taxon>
    </lineage>
</organism>
<evidence type="ECO:0000313" key="2">
    <source>
        <dbReference type="Proteomes" id="UP000499080"/>
    </source>
</evidence>
<accession>A0A4Y2D9X1</accession>
<dbReference type="AlphaFoldDB" id="A0A4Y2D9X1"/>
<sequence>MEGDYIDEKSIKAFGFDGTETDTGACNGSIELFKNALKHSLEAVVCLFHLFLEDDLKIHATLQRNAFMVLFVGYSYALYQSQPFVGSVEGYSYRRVWTQCS</sequence>
<proteinExistence type="predicted"/>
<keyword evidence="2" id="KW-1185">Reference proteome</keyword>
<reference evidence="1 2" key="1">
    <citation type="journal article" date="2019" name="Sci. Rep.">
        <title>Orb-weaving spider Araneus ventricosus genome elucidates the spidroin gene catalogue.</title>
        <authorList>
            <person name="Kono N."/>
            <person name="Nakamura H."/>
            <person name="Ohtoshi R."/>
            <person name="Moran D.A.P."/>
            <person name="Shinohara A."/>
            <person name="Yoshida Y."/>
            <person name="Fujiwara M."/>
            <person name="Mori M."/>
            <person name="Tomita M."/>
            <person name="Arakawa K."/>
        </authorList>
    </citation>
    <scope>NUCLEOTIDE SEQUENCE [LARGE SCALE GENOMIC DNA]</scope>
</reference>
<dbReference type="EMBL" id="BGPR01000313">
    <property type="protein sequence ID" value="GBM12375.1"/>
    <property type="molecule type" value="Genomic_DNA"/>
</dbReference>
<name>A0A4Y2D9X1_ARAVE</name>
<gene>
    <name evidence="1" type="ORF">AVEN_211561_1</name>
</gene>
<evidence type="ECO:0000313" key="1">
    <source>
        <dbReference type="EMBL" id="GBM12375.1"/>
    </source>
</evidence>
<dbReference type="Proteomes" id="UP000499080">
    <property type="component" value="Unassembled WGS sequence"/>
</dbReference>